<evidence type="ECO:0000313" key="2">
    <source>
        <dbReference type="Proteomes" id="UP000296822"/>
    </source>
</evidence>
<dbReference type="GeneID" id="39852396"/>
<dbReference type="Proteomes" id="UP000296822">
    <property type="component" value="Chromosome"/>
</dbReference>
<protein>
    <submittedName>
        <fullName evidence="1">Uncharacterized protein</fullName>
    </submittedName>
</protein>
<sequence>MAQIYDRWYILPIAETDVDGSTERSPELFGQEDEIVGWAGNIVDMTPVTAYPTFDGEYYIARVYGSWAAVNHMSVQHDQLTLSTSDGEIDVILSQRFPEIDVGEIPWEERFKVEV</sequence>
<dbReference type="RefSeq" id="WP_006065705.1">
    <property type="nucleotide sequence ID" value="NZ_CP031305.1"/>
</dbReference>
<dbReference type="AlphaFoldDB" id="A0A4D6HQC1"/>
<reference evidence="1 2" key="1">
    <citation type="journal article" date="2019" name="Nat. Commun.">
        <title>A new type of DNA phosphorothioation-based antiviral system in archaea.</title>
        <authorList>
            <person name="Xiong L."/>
            <person name="Liu S."/>
            <person name="Chen S."/>
            <person name="Xiao Y."/>
            <person name="Zhu B."/>
            <person name="Gao Y."/>
            <person name="Zhang Y."/>
            <person name="Chen B."/>
            <person name="Luo J."/>
            <person name="Deng Z."/>
            <person name="Chen X."/>
            <person name="Wang L."/>
            <person name="Chen S."/>
        </authorList>
    </citation>
    <scope>NUCLEOTIDE SEQUENCE [LARGE SCALE GENOMIC DNA]</scope>
    <source>
        <strain evidence="1 2">JCM 10635</strain>
    </source>
</reference>
<organism evidence="1 2">
    <name type="scientific">Natronorubrum bangense</name>
    <dbReference type="NCBI Taxonomy" id="61858"/>
    <lineage>
        <taxon>Archaea</taxon>
        <taxon>Methanobacteriati</taxon>
        <taxon>Methanobacteriota</taxon>
        <taxon>Stenosarchaea group</taxon>
        <taxon>Halobacteria</taxon>
        <taxon>Halobacteriales</taxon>
        <taxon>Natrialbaceae</taxon>
        <taxon>Natronorubrum</taxon>
    </lineage>
</organism>
<gene>
    <name evidence="1" type="ORF">DV706_14085</name>
</gene>
<accession>A0A4D6HQC1</accession>
<evidence type="ECO:0000313" key="1">
    <source>
        <dbReference type="EMBL" id="QCC55498.1"/>
    </source>
</evidence>
<dbReference type="EMBL" id="CP031305">
    <property type="protein sequence ID" value="QCC55498.1"/>
    <property type="molecule type" value="Genomic_DNA"/>
</dbReference>
<name>A0A4D6HQC1_9EURY</name>
<dbReference type="KEGG" id="nbg:DV706_14085"/>
<proteinExistence type="predicted"/>